<protein>
    <recommendedName>
        <fullName evidence="4">Secreted protein</fullName>
    </recommendedName>
</protein>
<evidence type="ECO:0000313" key="3">
    <source>
        <dbReference type="Proteomes" id="UP000887116"/>
    </source>
</evidence>
<evidence type="ECO:0000256" key="1">
    <source>
        <dbReference type="SAM" id="SignalP"/>
    </source>
</evidence>
<dbReference type="AlphaFoldDB" id="A0A8X6EWE1"/>
<proteinExistence type="predicted"/>
<keyword evidence="3" id="KW-1185">Reference proteome</keyword>
<gene>
    <name evidence="2" type="primary">AVEN_110751_1</name>
    <name evidence="2" type="ORF">TNCT_346361</name>
</gene>
<comment type="caution">
    <text evidence="2">The sequence shown here is derived from an EMBL/GenBank/DDBJ whole genome shotgun (WGS) entry which is preliminary data.</text>
</comment>
<accession>A0A8X6EWE1</accession>
<reference evidence="2" key="1">
    <citation type="submission" date="2020-07" db="EMBL/GenBank/DDBJ databases">
        <title>Multicomponent nature underlies the extraordinary mechanical properties of spider dragline silk.</title>
        <authorList>
            <person name="Kono N."/>
            <person name="Nakamura H."/>
            <person name="Mori M."/>
            <person name="Yoshida Y."/>
            <person name="Ohtoshi R."/>
            <person name="Malay A.D."/>
            <person name="Moran D.A.P."/>
            <person name="Tomita M."/>
            <person name="Numata K."/>
            <person name="Arakawa K."/>
        </authorList>
    </citation>
    <scope>NUCLEOTIDE SEQUENCE</scope>
</reference>
<name>A0A8X6EWE1_TRICU</name>
<dbReference type="Proteomes" id="UP000887116">
    <property type="component" value="Unassembled WGS sequence"/>
</dbReference>
<keyword evidence="1" id="KW-0732">Signal</keyword>
<evidence type="ECO:0008006" key="4">
    <source>
        <dbReference type="Google" id="ProtNLM"/>
    </source>
</evidence>
<feature type="signal peptide" evidence="1">
    <location>
        <begin position="1"/>
        <end position="21"/>
    </location>
</feature>
<organism evidence="2 3">
    <name type="scientific">Trichonephila clavata</name>
    <name type="common">Joro spider</name>
    <name type="synonym">Nephila clavata</name>
    <dbReference type="NCBI Taxonomy" id="2740835"/>
    <lineage>
        <taxon>Eukaryota</taxon>
        <taxon>Metazoa</taxon>
        <taxon>Ecdysozoa</taxon>
        <taxon>Arthropoda</taxon>
        <taxon>Chelicerata</taxon>
        <taxon>Arachnida</taxon>
        <taxon>Araneae</taxon>
        <taxon>Araneomorphae</taxon>
        <taxon>Entelegynae</taxon>
        <taxon>Araneoidea</taxon>
        <taxon>Nephilidae</taxon>
        <taxon>Trichonephila</taxon>
    </lineage>
</organism>
<feature type="chain" id="PRO_5036498586" description="Secreted protein" evidence="1">
    <location>
        <begin position="22"/>
        <end position="194"/>
    </location>
</feature>
<dbReference type="OrthoDB" id="6425719at2759"/>
<evidence type="ECO:0000313" key="2">
    <source>
        <dbReference type="EMBL" id="GFQ63863.1"/>
    </source>
</evidence>
<sequence length="194" mass="22278">MRSKQITLAHLPLLLWVAAVAQDDNWGVKVKCYMVDGTAVCPGCNSRAGLSCPRFDPDMKRRCDEVTSPIPTEKDREVSKEECDDETTQKNVEVSTKAIPDTTTIEHEISLLKNDTWRQTLKDNIDLQYFFYRMLRPYNIRHRSKREQKTTESEELIPCEWNGDCPCPLICCKAGEGCPRRCKMGIRLPPPWGK</sequence>
<dbReference type="EMBL" id="BMAO01009976">
    <property type="protein sequence ID" value="GFQ63863.1"/>
    <property type="molecule type" value="Genomic_DNA"/>
</dbReference>